<feature type="transmembrane region" description="Helical" evidence="1">
    <location>
        <begin position="6"/>
        <end position="23"/>
    </location>
</feature>
<dbReference type="RefSeq" id="WP_074956049.1">
    <property type="nucleotide sequence ID" value="NZ_FPBV01000027.1"/>
</dbReference>
<keyword evidence="1" id="KW-0812">Transmembrane</keyword>
<dbReference type="STRING" id="392015.SAMN05421543_12718"/>
<dbReference type="Proteomes" id="UP000183508">
    <property type="component" value="Unassembled WGS sequence"/>
</dbReference>
<feature type="transmembrane region" description="Helical" evidence="1">
    <location>
        <begin position="35"/>
        <end position="52"/>
    </location>
</feature>
<keyword evidence="1" id="KW-0472">Membrane</keyword>
<feature type="transmembrane region" description="Helical" evidence="1">
    <location>
        <begin position="137"/>
        <end position="157"/>
    </location>
</feature>
<keyword evidence="3" id="KW-1185">Reference proteome</keyword>
<dbReference type="OrthoDB" id="9825428at2"/>
<protein>
    <submittedName>
        <fullName evidence="2">Uncharacterized protein</fullName>
    </submittedName>
</protein>
<proteinExistence type="predicted"/>
<name>A0A1I7L7A7_9BACL</name>
<reference evidence="3" key="1">
    <citation type="submission" date="2016-10" db="EMBL/GenBank/DDBJ databases">
        <authorList>
            <person name="Varghese N."/>
        </authorList>
    </citation>
    <scope>NUCLEOTIDE SEQUENCE [LARGE SCALE GENOMIC DNA]</scope>
    <source>
        <strain evidence="3">DSM 17980</strain>
    </source>
</reference>
<dbReference type="EMBL" id="FPBV01000027">
    <property type="protein sequence ID" value="SFV05583.1"/>
    <property type="molecule type" value="Genomic_DNA"/>
</dbReference>
<organism evidence="2 3">
    <name type="scientific">Alicyclobacillus macrosporangiidus</name>
    <dbReference type="NCBI Taxonomy" id="392015"/>
    <lineage>
        <taxon>Bacteria</taxon>
        <taxon>Bacillati</taxon>
        <taxon>Bacillota</taxon>
        <taxon>Bacilli</taxon>
        <taxon>Bacillales</taxon>
        <taxon>Alicyclobacillaceae</taxon>
        <taxon>Alicyclobacillus</taxon>
    </lineage>
</organism>
<feature type="transmembrane region" description="Helical" evidence="1">
    <location>
        <begin position="107"/>
        <end position="130"/>
    </location>
</feature>
<sequence length="205" mass="21760">MDTYYPSFICCAALISLSAVARAERLAAWMEAGRFALGGCGAVYLLALWVYFIHPQWATPVCGLTAAGVSAVAGVRGIPWPRRIRAAIIGMLAGRAVLRVWEGHPFAVWHGIPSVWLLSAGCGWGIAAACERPRERLVALGGLALGGTAPMWGGLAMAGERWAVAGNASAFICNVAWLTVALVLGWTVLSCWRRETTGGRPRPSI</sequence>
<evidence type="ECO:0000256" key="1">
    <source>
        <dbReference type="SAM" id="Phobius"/>
    </source>
</evidence>
<feature type="transmembrane region" description="Helical" evidence="1">
    <location>
        <begin position="169"/>
        <end position="192"/>
    </location>
</feature>
<evidence type="ECO:0000313" key="2">
    <source>
        <dbReference type="EMBL" id="SFV05583.1"/>
    </source>
</evidence>
<accession>A0A1I7L7A7</accession>
<keyword evidence="1" id="KW-1133">Transmembrane helix</keyword>
<dbReference type="AlphaFoldDB" id="A0A1I7L7A7"/>
<evidence type="ECO:0000313" key="3">
    <source>
        <dbReference type="Proteomes" id="UP000183508"/>
    </source>
</evidence>
<gene>
    <name evidence="2" type="ORF">SAMN05421543_12718</name>
</gene>